<accession>A0ABT3TKZ8</accession>
<keyword evidence="3 7" id="KW-0067">ATP-binding</keyword>
<keyword evidence="4" id="KW-1278">Translocase</keyword>
<dbReference type="InterPro" id="IPR003439">
    <property type="entry name" value="ABC_transporter-like_ATP-bd"/>
</dbReference>
<evidence type="ECO:0000313" key="7">
    <source>
        <dbReference type="EMBL" id="MCX2982988.1"/>
    </source>
</evidence>
<organism evidence="7 8">
    <name type="scientific">Candidatus Litorirhabdus singularis</name>
    <dbReference type="NCBI Taxonomy" id="2518993"/>
    <lineage>
        <taxon>Bacteria</taxon>
        <taxon>Pseudomonadati</taxon>
        <taxon>Pseudomonadota</taxon>
        <taxon>Gammaproteobacteria</taxon>
        <taxon>Cellvibrionales</taxon>
        <taxon>Halieaceae</taxon>
        <taxon>Candidatus Litorirhabdus</taxon>
    </lineage>
</organism>
<dbReference type="Pfam" id="PF00005">
    <property type="entry name" value="ABC_tran"/>
    <property type="match status" value="1"/>
</dbReference>
<comment type="caution">
    <text evidence="7">The sequence shown here is derived from an EMBL/GenBank/DDBJ whole genome shotgun (WGS) entry which is preliminary data.</text>
</comment>
<dbReference type="EMBL" id="SHNN01000005">
    <property type="protein sequence ID" value="MCX2982988.1"/>
    <property type="molecule type" value="Genomic_DNA"/>
</dbReference>
<evidence type="ECO:0000313" key="8">
    <source>
        <dbReference type="Proteomes" id="UP001143362"/>
    </source>
</evidence>
<comment type="function">
    <text evidence="5">Part of the ABC transporter complex HmuTUV involved in hemin import. Responsible for energy coupling to the transport system.</text>
</comment>
<name>A0ABT3TKZ8_9GAMM</name>
<dbReference type="PANTHER" id="PTHR42794">
    <property type="entry name" value="HEMIN IMPORT ATP-BINDING PROTEIN HMUV"/>
    <property type="match status" value="1"/>
</dbReference>
<evidence type="ECO:0000256" key="4">
    <source>
        <dbReference type="ARBA" id="ARBA00022967"/>
    </source>
</evidence>
<dbReference type="GO" id="GO:0005524">
    <property type="term" value="F:ATP binding"/>
    <property type="evidence" value="ECO:0007669"/>
    <property type="project" value="UniProtKB-KW"/>
</dbReference>
<reference evidence="7" key="1">
    <citation type="submission" date="2019-02" db="EMBL/GenBank/DDBJ databases">
        <authorList>
            <person name="Li S.-H."/>
        </authorList>
    </citation>
    <scope>NUCLEOTIDE SEQUENCE</scope>
    <source>
        <strain evidence="7">IMCC14734</strain>
    </source>
</reference>
<feature type="domain" description="ABC transporter" evidence="6">
    <location>
        <begin position="1"/>
        <end position="241"/>
    </location>
</feature>
<dbReference type="Proteomes" id="UP001143362">
    <property type="component" value="Unassembled WGS sequence"/>
</dbReference>
<dbReference type="PANTHER" id="PTHR42794:SF1">
    <property type="entry name" value="HEMIN IMPORT ATP-BINDING PROTEIN HMUV"/>
    <property type="match status" value="1"/>
</dbReference>
<evidence type="ECO:0000256" key="1">
    <source>
        <dbReference type="ARBA" id="ARBA00022448"/>
    </source>
</evidence>
<dbReference type="PROSITE" id="PS50893">
    <property type="entry name" value="ABC_TRANSPORTER_2"/>
    <property type="match status" value="1"/>
</dbReference>
<dbReference type="NCBIfam" id="NF010068">
    <property type="entry name" value="PRK13548.1"/>
    <property type="match status" value="1"/>
</dbReference>
<keyword evidence="8" id="KW-1185">Reference proteome</keyword>
<dbReference type="InterPro" id="IPR003593">
    <property type="entry name" value="AAA+_ATPase"/>
</dbReference>
<keyword evidence="1" id="KW-0813">Transport</keyword>
<dbReference type="RefSeq" id="WP_279247019.1">
    <property type="nucleotide sequence ID" value="NZ_SHNN01000005.1"/>
</dbReference>
<evidence type="ECO:0000259" key="6">
    <source>
        <dbReference type="PROSITE" id="PS50893"/>
    </source>
</evidence>
<dbReference type="CDD" id="cd03214">
    <property type="entry name" value="ABC_Iron-Siderophores_B12_Hemin"/>
    <property type="match status" value="1"/>
</dbReference>
<dbReference type="Gene3D" id="3.40.50.300">
    <property type="entry name" value="P-loop containing nucleotide triphosphate hydrolases"/>
    <property type="match status" value="1"/>
</dbReference>
<evidence type="ECO:0000256" key="2">
    <source>
        <dbReference type="ARBA" id="ARBA00022741"/>
    </source>
</evidence>
<evidence type="ECO:0000256" key="3">
    <source>
        <dbReference type="ARBA" id="ARBA00022840"/>
    </source>
</evidence>
<dbReference type="InterPro" id="IPR017871">
    <property type="entry name" value="ABC_transporter-like_CS"/>
</dbReference>
<gene>
    <name evidence="7" type="ORF">EYC98_19165</name>
</gene>
<evidence type="ECO:0000256" key="5">
    <source>
        <dbReference type="ARBA" id="ARBA00037066"/>
    </source>
</evidence>
<keyword evidence="2" id="KW-0547">Nucleotide-binding</keyword>
<sequence>MTILELAKVDANPWGDFHLRGVDFCLSAGAVTGIIGPNGAGKTSLLQLLAGDVEPSRGDCRLLGTPMSQWDMTERARMMAVLPQLSLLNFPYSVEEVILLGRTPHGTGAAMDRRILQEVMQATDTTRLRQRFYTQLSGGEKQRVQLARVFAQIWQNEGTPRVLLLDEPTTALDLAHQQLIMASLSLLAANDCAVVMVAHDFNLVAGVADQVVAVAEGQVVAQGTPAEVLTAQLFATVFGAQVTIGAHPVSGAPLVIQL</sequence>
<dbReference type="PROSITE" id="PS00211">
    <property type="entry name" value="ABC_TRANSPORTER_1"/>
    <property type="match status" value="1"/>
</dbReference>
<dbReference type="SUPFAM" id="SSF52540">
    <property type="entry name" value="P-loop containing nucleoside triphosphate hydrolases"/>
    <property type="match status" value="1"/>
</dbReference>
<dbReference type="SMART" id="SM00382">
    <property type="entry name" value="AAA"/>
    <property type="match status" value="1"/>
</dbReference>
<proteinExistence type="predicted"/>
<dbReference type="InterPro" id="IPR027417">
    <property type="entry name" value="P-loop_NTPase"/>
</dbReference>
<protein>
    <submittedName>
        <fullName evidence="7">Heme ABC transporter ATP-binding protein</fullName>
    </submittedName>
</protein>